<feature type="domain" description="HTH luxR-type" evidence="4">
    <location>
        <begin position="114"/>
        <end position="179"/>
    </location>
</feature>
<dbReference type="Pfam" id="PF00196">
    <property type="entry name" value="GerE"/>
    <property type="match status" value="1"/>
</dbReference>
<gene>
    <name evidence="5" type="ORF">ACFOES_03535</name>
</gene>
<evidence type="ECO:0000256" key="2">
    <source>
        <dbReference type="ARBA" id="ARBA00023125"/>
    </source>
</evidence>
<dbReference type="SUPFAM" id="SSF55785">
    <property type="entry name" value="PYP-like sensor domain (PAS domain)"/>
    <property type="match status" value="1"/>
</dbReference>
<evidence type="ECO:0000256" key="3">
    <source>
        <dbReference type="ARBA" id="ARBA00023163"/>
    </source>
</evidence>
<organism evidence="5 6">
    <name type="scientific">Acidimangrovimonas pyrenivorans</name>
    <dbReference type="NCBI Taxonomy" id="2030798"/>
    <lineage>
        <taxon>Bacteria</taxon>
        <taxon>Pseudomonadati</taxon>
        <taxon>Pseudomonadota</taxon>
        <taxon>Alphaproteobacteria</taxon>
        <taxon>Rhodobacterales</taxon>
        <taxon>Paracoccaceae</taxon>
        <taxon>Acidimangrovimonas</taxon>
    </lineage>
</organism>
<dbReference type="InterPro" id="IPR000792">
    <property type="entry name" value="Tscrpt_reg_LuxR_C"/>
</dbReference>
<keyword evidence="2" id="KW-0238">DNA-binding</keyword>
<dbReference type="CDD" id="cd00130">
    <property type="entry name" value="PAS"/>
    <property type="match status" value="1"/>
</dbReference>
<evidence type="ECO:0000256" key="1">
    <source>
        <dbReference type="ARBA" id="ARBA00023015"/>
    </source>
</evidence>
<name>A0ABV7ACW2_9RHOB</name>
<dbReference type="Proteomes" id="UP001595443">
    <property type="component" value="Unassembled WGS sequence"/>
</dbReference>
<dbReference type="EMBL" id="JBHRSK010000004">
    <property type="protein sequence ID" value="MFC2967154.1"/>
    <property type="molecule type" value="Genomic_DNA"/>
</dbReference>
<dbReference type="InterPro" id="IPR035965">
    <property type="entry name" value="PAS-like_dom_sf"/>
</dbReference>
<dbReference type="Gene3D" id="1.10.10.10">
    <property type="entry name" value="Winged helix-like DNA-binding domain superfamily/Winged helix DNA-binding domain"/>
    <property type="match status" value="1"/>
</dbReference>
<dbReference type="InterPro" id="IPR036388">
    <property type="entry name" value="WH-like_DNA-bd_sf"/>
</dbReference>
<dbReference type="InterPro" id="IPR016032">
    <property type="entry name" value="Sig_transdc_resp-reg_C-effctor"/>
</dbReference>
<keyword evidence="3" id="KW-0804">Transcription</keyword>
<dbReference type="Pfam" id="PF13188">
    <property type="entry name" value="PAS_8"/>
    <property type="match status" value="1"/>
</dbReference>
<dbReference type="InterPro" id="IPR000014">
    <property type="entry name" value="PAS"/>
</dbReference>
<evidence type="ECO:0000259" key="4">
    <source>
        <dbReference type="PROSITE" id="PS50043"/>
    </source>
</evidence>
<proteinExistence type="predicted"/>
<dbReference type="SMART" id="SM00421">
    <property type="entry name" value="HTH_LUXR"/>
    <property type="match status" value="1"/>
</dbReference>
<dbReference type="SUPFAM" id="SSF46894">
    <property type="entry name" value="C-terminal effector domain of the bipartite response regulators"/>
    <property type="match status" value="1"/>
</dbReference>
<dbReference type="Gene3D" id="3.30.450.20">
    <property type="entry name" value="PAS domain"/>
    <property type="match status" value="1"/>
</dbReference>
<reference evidence="6" key="1">
    <citation type="journal article" date="2019" name="Int. J. Syst. Evol. Microbiol.">
        <title>The Global Catalogue of Microorganisms (GCM) 10K type strain sequencing project: providing services to taxonomists for standard genome sequencing and annotation.</title>
        <authorList>
            <consortium name="The Broad Institute Genomics Platform"/>
            <consortium name="The Broad Institute Genome Sequencing Center for Infectious Disease"/>
            <person name="Wu L."/>
            <person name="Ma J."/>
        </authorList>
    </citation>
    <scope>NUCLEOTIDE SEQUENCE [LARGE SCALE GENOMIC DNA]</scope>
    <source>
        <strain evidence="6">KCTC 62192</strain>
    </source>
</reference>
<dbReference type="CDD" id="cd06170">
    <property type="entry name" value="LuxR_C_like"/>
    <property type="match status" value="1"/>
</dbReference>
<accession>A0ABV7ACW2</accession>
<evidence type="ECO:0000313" key="6">
    <source>
        <dbReference type="Proteomes" id="UP001595443"/>
    </source>
</evidence>
<comment type="caution">
    <text evidence="5">The sequence shown here is derived from an EMBL/GenBank/DDBJ whole genome shotgun (WGS) entry which is preliminary data.</text>
</comment>
<dbReference type="PROSITE" id="PS50043">
    <property type="entry name" value="HTH_LUXR_2"/>
    <property type="match status" value="1"/>
</dbReference>
<keyword evidence="6" id="KW-1185">Reference proteome</keyword>
<dbReference type="RefSeq" id="WP_377831794.1">
    <property type="nucleotide sequence ID" value="NZ_JBHRSK010000004.1"/>
</dbReference>
<keyword evidence="1" id="KW-0805">Transcription regulation</keyword>
<dbReference type="PROSITE" id="PS00622">
    <property type="entry name" value="HTH_LUXR_1"/>
    <property type="match status" value="1"/>
</dbReference>
<evidence type="ECO:0000313" key="5">
    <source>
        <dbReference type="EMBL" id="MFC2967154.1"/>
    </source>
</evidence>
<dbReference type="PRINTS" id="PR00038">
    <property type="entry name" value="HTHLUXR"/>
</dbReference>
<dbReference type="PANTHER" id="PTHR44688:SF16">
    <property type="entry name" value="DNA-BINDING TRANSCRIPTIONAL ACTIVATOR DEVR_DOSR"/>
    <property type="match status" value="1"/>
</dbReference>
<sequence>MDIATLAFTHAPVGLAYAEDRTIRRCNLRFAEIFGGAPEDFADLPLKRLYPSAEDYERIGAQGLEVMRATGRYDDERIMQRLTGVAFWCRVRGESLTPEAPFRRSVWSFSDLSAARPVVELTAREREVAMLTAQGRTSKEIGREIGLSYRTVELYRARLQEKFGARNLADLVAKFSGLPH</sequence>
<protein>
    <submittedName>
        <fullName evidence="5">LuxR C-terminal-related transcriptional regulator</fullName>
    </submittedName>
</protein>
<dbReference type="PANTHER" id="PTHR44688">
    <property type="entry name" value="DNA-BINDING TRANSCRIPTIONAL ACTIVATOR DEVR_DOSR"/>
    <property type="match status" value="1"/>
</dbReference>